<dbReference type="InterPro" id="IPR001638">
    <property type="entry name" value="Solute-binding_3/MltF_N"/>
</dbReference>
<dbReference type="EMBL" id="JACCEW010000003">
    <property type="protein sequence ID" value="NYT37277.1"/>
    <property type="molecule type" value="Genomic_DNA"/>
</dbReference>
<protein>
    <submittedName>
        <fullName evidence="6">Transporter substrate-binding domain-containing protein</fullName>
    </submittedName>
</protein>
<evidence type="ECO:0000256" key="4">
    <source>
        <dbReference type="SAM" id="SignalP"/>
    </source>
</evidence>
<evidence type="ECO:0000313" key="7">
    <source>
        <dbReference type="Proteomes" id="UP000580517"/>
    </source>
</evidence>
<dbReference type="GO" id="GO:0030288">
    <property type="term" value="C:outer membrane-bounded periplasmic space"/>
    <property type="evidence" value="ECO:0007669"/>
    <property type="project" value="TreeGrafter"/>
</dbReference>
<dbReference type="SMART" id="SM00062">
    <property type="entry name" value="PBPb"/>
    <property type="match status" value="1"/>
</dbReference>
<organism evidence="6 7">
    <name type="scientific">Allopusillimonas soli</name>
    <dbReference type="NCBI Taxonomy" id="659016"/>
    <lineage>
        <taxon>Bacteria</taxon>
        <taxon>Pseudomonadati</taxon>
        <taxon>Pseudomonadota</taxon>
        <taxon>Betaproteobacteria</taxon>
        <taxon>Burkholderiales</taxon>
        <taxon>Alcaligenaceae</taxon>
        <taxon>Allopusillimonas</taxon>
    </lineage>
</organism>
<feature type="signal peptide" evidence="4">
    <location>
        <begin position="1"/>
        <end position="27"/>
    </location>
</feature>
<dbReference type="Pfam" id="PF00497">
    <property type="entry name" value="SBP_bac_3"/>
    <property type="match status" value="1"/>
</dbReference>
<dbReference type="InterPro" id="IPR051455">
    <property type="entry name" value="Bact_solute-bind_prot3"/>
</dbReference>
<keyword evidence="7" id="KW-1185">Reference proteome</keyword>
<evidence type="ECO:0000256" key="3">
    <source>
        <dbReference type="ARBA" id="ARBA00022729"/>
    </source>
</evidence>
<sequence>MFIRRMVRPALALMVAAGLMLPLQANADKLQDVLKRGYLIVGTTSTTPPFGFKDGKGELTGFDIDVSRLIAKALFGNPDKVKFELLSNEARWSALQNDQVDMVAQFATITPGRLTRVGFTPRYFDSGMTAVVRKDSTIQSLQDIDTADVTIATLTVPEQVDLMKREVPSAKVASFETVDQQFLALRSGRVQAFLVDLPIGMWYAANNPEIRVVPELFSGFQNYGIAYKMGELAWKQFLDGFVSELTSGYSYLDYKDLYQKYFKVNPPPQRPYQLSGPK</sequence>
<reference evidence="6 7" key="1">
    <citation type="submission" date="2020-07" db="EMBL/GenBank/DDBJ databases">
        <title>Taxonomic revisions and descriptions of new bacterial species based on genomic comparisons in the high-G+C-content subgroup of the family Alcaligenaceae.</title>
        <authorList>
            <person name="Szabo A."/>
            <person name="Felfoldi T."/>
        </authorList>
    </citation>
    <scope>NUCLEOTIDE SEQUENCE [LARGE SCALE GENOMIC DNA]</scope>
    <source>
        <strain evidence="6 7">DSM 25264</strain>
    </source>
</reference>
<feature type="domain" description="Solute-binding protein family 3/N-terminal" evidence="5">
    <location>
        <begin position="38"/>
        <end position="265"/>
    </location>
</feature>
<dbReference type="OrthoDB" id="368476at2"/>
<proteinExistence type="inferred from homology"/>
<evidence type="ECO:0000256" key="1">
    <source>
        <dbReference type="ARBA" id="ARBA00010333"/>
    </source>
</evidence>
<comment type="similarity">
    <text evidence="1">Belongs to the bacterial solute-binding protein 3 family.</text>
</comment>
<dbReference type="PANTHER" id="PTHR30085:SF6">
    <property type="entry name" value="ABC TRANSPORTER GLUTAMINE-BINDING PROTEIN GLNH"/>
    <property type="match status" value="1"/>
</dbReference>
<accession>A0A853FBD7</accession>
<evidence type="ECO:0000259" key="5">
    <source>
        <dbReference type="SMART" id="SM00062"/>
    </source>
</evidence>
<keyword evidence="2" id="KW-0813">Transport</keyword>
<dbReference type="Gene3D" id="3.40.190.10">
    <property type="entry name" value="Periplasmic binding protein-like II"/>
    <property type="match status" value="2"/>
</dbReference>
<gene>
    <name evidence="6" type="ORF">H0A68_10375</name>
</gene>
<comment type="caution">
    <text evidence="6">The sequence shown here is derived from an EMBL/GenBank/DDBJ whole genome shotgun (WGS) entry which is preliminary data.</text>
</comment>
<keyword evidence="3 4" id="KW-0732">Signal</keyword>
<evidence type="ECO:0000256" key="2">
    <source>
        <dbReference type="ARBA" id="ARBA00022448"/>
    </source>
</evidence>
<dbReference type="Proteomes" id="UP000580517">
    <property type="component" value="Unassembled WGS sequence"/>
</dbReference>
<evidence type="ECO:0000313" key="6">
    <source>
        <dbReference type="EMBL" id="NYT37277.1"/>
    </source>
</evidence>
<dbReference type="GO" id="GO:0006865">
    <property type="term" value="P:amino acid transport"/>
    <property type="evidence" value="ECO:0007669"/>
    <property type="project" value="TreeGrafter"/>
</dbReference>
<name>A0A853FBD7_9BURK</name>
<dbReference type="AlphaFoldDB" id="A0A853FBD7"/>
<feature type="chain" id="PRO_5032688260" evidence="4">
    <location>
        <begin position="28"/>
        <end position="278"/>
    </location>
</feature>
<dbReference type="GO" id="GO:0005576">
    <property type="term" value="C:extracellular region"/>
    <property type="evidence" value="ECO:0007669"/>
    <property type="project" value="TreeGrafter"/>
</dbReference>
<dbReference type="PANTHER" id="PTHR30085">
    <property type="entry name" value="AMINO ACID ABC TRANSPORTER PERMEASE"/>
    <property type="match status" value="1"/>
</dbReference>
<dbReference type="RefSeq" id="WP_129969566.1">
    <property type="nucleotide sequence ID" value="NZ_JACCEW010000003.1"/>
</dbReference>
<dbReference type="SUPFAM" id="SSF53850">
    <property type="entry name" value="Periplasmic binding protein-like II"/>
    <property type="match status" value="1"/>
</dbReference>